<reference evidence="1" key="1">
    <citation type="journal article" date="2015" name="Sci. Rep.">
        <title>The power of single molecule real-time sequencing technology in the de novo assembly of a eukaryotic genome.</title>
        <authorList>
            <person name="Sakai H."/>
            <person name="Naito K."/>
            <person name="Ogiso-Tanaka E."/>
            <person name="Takahashi Y."/>
            <person name="Iseki K."/>
            <person name="Muto C."/>
            <person name="Satou K."/>
            <person name="Teruya K."/>
            <person name="Shiroma A."/>
            <person name="Shimoji M."/>
            <person name="Hirano T."/>
            <person name="Itoh T."/>
            <person name="Kaga A."/>
            <person name="Tomooka N."/>
        </authorList>
    </citation>
    <scope>NUCLEOTIDE SEQUENCE</scope>
</reference>
<evidence type="ECO:0000313" key="1">
    <source>
        <dbReference type="EMBL" id="BAU03223.1"/>
    </source>
</evidence>
<protein>
    <submittedName>
        <fullName evidence="1">Uncharacterized protein</fullName>
    </submittedName>
</protein>
<dbReference type="AlphaFoldDB" id="A0A0S3TDL4"/>
<gene>
    <name evidence="1" type="primary">Vigan.UMG046000</name>
    <name evidence="1" type="ORF">VIGAN_UM046000</name>
</gene>
<name>A0A0S3TDL4_PHAAN</name>
<proteinExistence type="predicted"/>
<accession>A0A0S3TDL4</accession>
<dbReference type="EMBL" id="AP015147">
    <property type="protein sequence ID" value="BAU03223.1"/>
    <property type="molecule type" value="Genomic_DNA"/>
</dbReference>
<sequence>MLSQRAKVNKVGGPPLPCAFLLAAKILLKCGVHIPCWMCWPHLPTQLERGSVTPLFCWLVQTVKYGCCSWKWLDRA</sequence>
<organism evidence="1">
    <name type="scientific">Vigna angularis var. angularis</name>
    <dbReference type="NCBI Taxonomy" id="157739"/>
    <lineage>
        <taxon>Eukaryota</taxon>
        <taxon>Viridiplantae</taxon>
        <taxon>Streptophyta</taxon>
        <taxon>Embryophyta</taxon>
        <taxon>Tracheophyta</taxon>
        <taxon>Spermatophyta</taxon>
        <taxon>Magnoliopsida</taxon>
        <taxon>eudicotyledons</taxon>
        <taxon>Gunneridae</taxon>
        <taxon>Pentapetalae</taxon>
        <taxon>rosids</taxon>
        <taxon>fabids</taxon>
        <taxon>Fabales</taxon>
        <taxon>Fabaceae</taxon>
        <taxon>Papilionoideae</taxon>
        <taxon>50 kb inversion clade</taxon>
        <taxon>NPAAA clade</taxon>
        <taxon>indigoferoid/millettioid clade</taxon>
        <taxon>Phaseoleae</taxon>
        <taxon>Vigna</taxon>
    </lineage>
</organism>